<dbReference type="PANTHER" id="PTHR42805">
    <property type="entry name" value="PTERIN-4-ALPHA-CARBINOLAMINE DEHYDRATASE-RELATED"/>
    <property type="match status" value="1"/>
</dbReference>
<dbReference type="SUPFAM" id="SSF55248">
    <property type="entry name" value="PCD-like"/>
    <property type="match status" value="1"/>
</dbReference>
<sequence>MSDLSKQKCEACSPGAPQATKEEKQSLGANVPDWEIVEVDGEEQLKRTFKLKNFAQAQAFTNRVGDLAEEVDHHPVIVLEYGKVTVHWWSHEIHGLHKNDFIMAARTDEAFNA</sequence>
<evidence type="ECO:0000256" key="3">
    <source>
        <dbReference type="ARBA" id="ARBA00023239"/>
    </source>
</evidence>
<protein>
    <recommendedName>
        <fullName evidence="4">Putative pterin-4-alpha-carbinolamine dehydratase</fullName>
        <shortName evidence="4">PHS</shortName>
        <ecNumber evidence="4">4.2.1.96</ecNumber>
    </recommendedName>
    <alternativeName>
        <fullName evidence="4">4-alpha-hydroxy-tetrahydropterin dehydratase</fullName>
    </alternativeName>
    <alternativeName>
        <fullName evidence="4">Pterin carbinolamine dehydratase</fullName>
        <shortName evidence="4">PCD</shortName>
    </alternativeName>
</protein>
<dbReference type="PANTHER" id="PTHR42805:SF1">
    <property type="entry name" value="PTERIN-4-ALPHA-CARBINOLAMINE DEHYDRATASE-RELATED"/>
    <property type="match status" value="1"/>
</dbReference>
<dbReference type="EMBL" id="SRPF01000001">
    <property type="protein sequence ID" value="TGN41912.1"/>
    <property type="molecule type" value="Genomic_DNA"/>
</dbReference>
<dbReference type="Gene3D" id="3.30.1360.20">
    <property type="entry name" value="Transcriptional coactivator/pterin dehydratase"/>
    <property type="match status" value="1"/>
</dbReference>
<dbReference type="GO" id="GO:0008124">
    <property type="term" value="F:4-alpha-hydroxytetrahydrobiopterin dehydratase activity"/>
    <property type="evidence" value="ECO:0007669"/>
    <property type="project" value="UniProtKB-UniRule"/>
</dbReference>
<reference evidence="6 7" key="1">
    <citation type="submission" date="2019-04" db="EMBL/GenBank/DDBJ databases">
        <authorList>
            <person name="Park S."/>
            <person name="Yoon J.-H."/>
        </authorList>
    </citation>
    <scope>NUCLEOTIDE SEQUENCE [LARGE SCALE GENOMIC DNA]</scope>
    <source>
        <strain evidence="6 7">HJM-18</strain>
    </source>
</reference>
<evidence type="ECO:0000313" key="7">
    <source>
        <dbReference type="Proteomes" id="UP000298325"/>
    </source>
</evidence>
<evidence type="ECO:0000313" key="6">
    <source>
        <dbReference type="EMBL" id="TGN41912.1"/>
    </source>
</evidence>
<dbReference type="OrthoDB" id="5294615at2"/>
<dbReference type="CDD" id="cd00913">
    <property type="entry name" value="PCD_DCoH_subfamily_a"/>
    <property type="match status" value="1"/>
</dbReference>
<proteinExistence type="inferred from homology"/>
<dbReference type="HAMAP" id="MF_00434">
    <property type="entry name" value="Pterin_4_alpha"/>
    <property type="match status" value="1"/>
</dbReference>
<evidence type="ECO:0000256" key="5">
    <source>
        <dbReference type="SAM" id="MobiDB-lite"/>
    </source>
</evidence>
<dbReference type="InterPro" id="IPR050376">
    <property type="entry name" value="Pterin-4-alpha-carb_dehyd"/>
</dbReference>
<gene>
    <name evidence="6" type="ORF">E5Q11_05190</name>
</gene>
<evidence type="ECO:0000256" key="1">
    <source>
        <dbReference type="ARBA" id="ARBA00001554"/>
    </source>
</evidence>
<accession>A0A4Z1CJM7</accession>
<comment type="similarity">
    <text evidence="2 4">Belongs to the pterin-4-alpha-carbinolamine dehydratase family.</text>
</comment>
<comment type="catalytic activity">
    <reaction evidence="1 4">
        <text>(4aS,6R)-4a-hydroxy-L-erythro-5,6,7,8-tetrahydrobiopterin = (6R)-L-erythro-6,7-dihydrobiopterin + H2O</text>
        <dbReference type="Rhea" id="RHEA:11920"/>
        <dbReference type="ChEBI" id="CHEBI:15377"/>
        <dbReference type="ChEBI" id="CHEBI:15642"/>
        <dbReference type="ChEBI" id="CHEBI:43120"/>
        <dbReference type="EC" id="4.2.1.96"/>
    </reaction>
</comment>
<dbReference type="Pfam" id="PF01329">
    <property type="entry name" value="Pterin_4a"/>
    <property type="match status" value="1"/>
</dbReference>
<comment type="caution">
    <text evidence="6">The sequence shown here is derived from an EMBL/GenBank/DDBJ whole genome shotgun (WGS) entry which is preliminary data.</text>
</comment>
<dbReference type="EC" id="4.2.1.96" evidence="4"/>
<keyword evidence="3 4" id="KW-0456">Lyase</keyword>
<dbReference type="Proteomes" id="UP000298325">
    <property type="component" value="Unassembled WGS sequence"/>
</dbReference>
<dbReference type="AlphaFoldDB" id="A0A4Z1CJM7"/>
<dbReference type="NCBIfam" id="NF002016">
    <property type="entry name" value="PRK00823.1-1"/>
    <property type="match status" value="1"/>
</dbReference>
<feature type="region of interest" description="Disordered" evidence="5">
    <location>
        <begin position="1"/>
        <end position="27"/>
    </location>
</feature>
<organism evidence="6 7">
    <name type="scientific">Marinobacter confluentis</name>
    <dbReference type="NCBI Taxonomy" id="1697557"/>
    <lineage>
        <taxon>Bacteria</taxon>
        <taxon>Pseudomonadati</taxon>
        <taxon>Pseudomonadota</taxon>
        <taxon>Gammaproteobacteria</taxon>
        <taxon>Pseudomonadales</taxon>
        <taxon>Marinobacteraceae</taxon>
        <taxon>Marinobacter</taxon>
    </lineage>
</organism>
<evidence type="ECO:0000256" key="4">
    <source>
        <dbReference type="HAMAP-Rule" id="MF_00434"/>
    </source>
</evidence>
<dbReference type="RefSeq" id="WP_135802298.1">
    <property type="nucleotide sequence ID" value="NZ_SRPF01000001.1"/>
</dbReference>
<evidence type="ECO:0000256" key="2">
    <source>
        <dbReference type="ARBA" id="ARBA00006472"/>
    </source>
</evidence>
<name>A0A4Z1CJM7_9GAMM</name>
<dbReference type="InterPro" id="IPR001533">
    <property type="entry name" value="Pterin_deHydtase"/>
</dbReference>
<dbReference type="InterPro" id="IPR036428">
    <property type="entry name" value="PCD_sf"/>
</dbReference>
<keyword evidence="7" id="KW-1185">Reference proteome</keyword>
<dbReference type="GO" id="GO:0006729">
    <property type="term" value="P:tetrahydrobiopterin biosynthetic process"/>
    <property type="evidence" value="ECO:0007669"/>
    <property type="project" value="InterPro"/>
</dbReference>